<dbReference type="Proteomes" id="UP000067689">
    <property type="component" value="Chromosome"/>
</dbReference>
<organism evidence="5 6">
    <name type="scientific">Aeromicrobium erythreum</name>
    <dbReference type="NCBI Taxonomy" id="2041"/>
    <lineage>
        <taxon>Bacteria</taxon>
        <taxon>Bacillati</taxon>
        <taxon>Actinomycetota</taxon>
        <taxon>Actinomycetes</taxon>
        <taxon>Propionibacteriales</taxon>
        <taxon>Nocardioidaceae</taxon>
        <taxon>Aeromicrobium</taxon>
    </lineage>
</organism>
<dbReference type="EMBL" id="CP011502">
    <property type="protein sequence ID" value="ALX03347.1"/>
    <property type="molecule type" value="Genomic_DNA"/>
</dbReference>
<dbReference type="GO" id="GO:0005737">
    <property type="term" value="C:cytoplasm"/>
    <property type="evidence" value="ECO:0007669"/>
    <property type="project" value="UniProtKB-ARBA"/>
</dbReference>
<dbReference type="RefSeq" id="WP_067853376.1">
    <property type="nucleotide sequence ID" value="NZ_CP011502.1"/>
</dbReference>
<dbReference type="AlphaFoldDB" id="A0A0U3KEB0"/>
<dbReference type="Pfam" id="PF05719">
    <property type="entry name" value="GPP34"/>
    <property type="match status" value="1"/>
</dbReference>
<evidence type="ECO:0000313" key="6">
    <source>
        <dbReference type="Proteomes" id="UP000067689"/>
    </source>
</evidence>
<dbReference type="PATRIC" id="fig|2041.4.peg.173"/>
<evidence type="ECO:0008006" key="7">
    <source>
        <dbReference type="Google" id="ProtNLM"/>
    </source>
</evidence>
<dbReference type="GO" id="GO:0070273">
    <property type="term" value="F:phosphatidylinositol-4-phosphate binding"/>
    <property type="evidence" value="ECO:0007669"/>
    <property type="project" value="InterPro"/>
</dbReference>
<keyword evidence="6" id="KW-1185">Reference proteome</keyword>
<evidence type="ECO:0000256" key="4">
    <source>
        <dbReference type="ARBA" id="ARBA00023136"/>
    </source>
</evidence>
<dbReference type="Gene3D" id="1.10.3630.10">
    <property type="entry name" value="yeast vps74-n-term truncation variant domain like"/>
    <property type="match status" value="1"/>
</dbReference>
<keyword evidence="2" id="KW-0333">Golgi apparatus</keyword>
<comment type="subcellular location">
    <subcellularLocation>
        <location evidence="1">Golgi apparatus membrane</location>
        <topology evidence="1">Peripheral membrane protein</topology>
        <orientation evidence="1">Cytoplasmic side</orientation>
    </subcellularLocation>
</comment>
<dbReference type="InterPro" id="IPR038261">
    <property type="entry name" value="GPP34-like_sf"/>
</dbReference>
<accession>A0A0U3KEB0</accession>
<dbReference type="KEGG" id="aer:AERYTH_00845"/>
<sequence length="216" mass="23243">MTVAKDLLLVATDPRTGRVRLATTATEPALGGAALIDLVLLGRLRLVGAGRKTRVEVVDRTPVADPPLQAAFARVWQQGRLTPKNTISRLGRRQRKVLLADLEAAGALRRQRRLLLERYDVGDPVHRDDLVTRLRAVLLQEQPADETTGPLVGLLLATGHLGIVVDRRDVKAAKARAKVVAEGDWASDGVRQVIQDAQNAMTAVIGTSAVLGAINT</sequence>
<dbReference type="OrthoDB" id="4962633at2"/>
<proteinExistence type="predicted"/>
<protein>
    <recommendedName>
        <fullName evidence="7">GPP34 family phosphoprotein</fullName>
    </recommendedName>
</protein>
<dbReference type="InterPro" id="IPR008628">
    <property type="entry name" value="GPP34-like"/>
</dbReference>
<reference evidence="5 6" key="1">
    <citation type="journal article" date="1991" name="Int. J. Syst. Bacteriol.">
        <title>Description of the erythromycin-producing bacterium Arthrobacter sp. strain NRRL B-3381 as Aeromicrobium erythreum gen. nov., sp. nov.</title>
        <authorList>
            <person name="Miller E.S."/>
            <person name="Woese C.R."/>
            <person name="Brenner S."/>
        </authorList>
    </citation>
    <scope>NUCLEOTIDE SEQUENCE [LARGE SCALE GENOMIC DNA]</scope>
    <source>
        <strain evidence="5 6">AR18</strain>
    </source>
</reference>
<name>A0A0U3KEB0_9ACTN</name>
<keyword evidence="3" id="KW-0446">Lipid-binding</keyword>
<evidence type="ECO:0000256" key="1">
    <source>
        <dbReference type="ARBA" id="ARBA00004255"/>
    </source>
</evidence>
<gene>
    <name evidence="5" type="ORF">AERYTH_00845</name>
</gene>
<evidence type="ECO:0000256" key="3">
    <source>
        <dbReference type="ARBA" id="ARBA00023121"/>
    </source>
</evidence>
<keyword evidence="4" id="KW-0472">Membrane</keyword>
<evidence type="ECO:0000313" key="5">
    <source>
        <dbReference type="EMBL" id="ALX03347.1"/>
    </source>
</evidence>
<dbReference type="GO" id="GO:0012505">
    <property type="term" value="C:endomembrane system"/>
    <property type="evidence" value="ECO:0007669"/>
    <property type="project" value="UniProtKB-ARBA"/>
</dbReference>
<evidence type="ECO:0000256" key="2">
    <source>
        <dbReference type="ARBA" id="ARBA00023034"/>
    </source>
</evidence>
<dbReference type="STRING" id="2041.AERYTH_00845"/>